<feature type="compositionally biased region" description="Polar residues" evidence="1">
    <location>
        <begin position="336"/>
        <end position="351"/>
    </location>
</feature>
<dbReference type="Proteomes" id="UP001454036">
    <property type="component" value="Unassembled WGS sequence"/>
</dbReference>
<feature type="region of interest" description="Disordered" evidence="1">
    <location>
        <begin position="301"/>
        <end position="321"/>
    </location>
</feature>
<feature type="compositionally biased region" description="Basic residues" evidence="1">
    <location>
        <begin position="456"/>
        <end position="471"/>
    </location>
</feature>
<feature type="compositionally biased region" description="Polar residues" evidence="1">
    <location>
        <begin position="309"/>
        <end position="321"/>
    </location>
</feature>
<dbReference type="AlphaFoldDB" id="A0AAV3P586"/>
<gene>
    <name evidence="2" type="ORF">LIER_06638</name>
</gene>
<sequence>MKPQPPHHPISASVNGGAGKTATNRRRGRFNPYGRPPPQAPPPTPPPLPKSPSWILSGAAKIISSIFISDSSSDSSSDEEEFISDDNVNCNNGHDGRPNGTNGSNLDSENLLQGCTSKELGTEVDETGRKHVIKQLLLQETFSREECDKLVKLINSRVLEHSTVDGGKMVDSALTPGSRVLNVTPDHAVMEARKFLEEKKAGRSPQSDFGHGNSSLYSTMIQHIESEAGSPADMAKSYMRARPPWASPSTEHFELRTPSTMLTRLTSEEELHPVSHLKERNYLSSGAWSMQDEIRKVRSKATEDMIRPLSSSKDTNFSSRNGSKYAELKHRGLPQHSETQKANGVTPSPASLSRGGLIGETQRHTIEDNVAHDTAVNVKNGSHNTHEELSQDQSEAEGKHALAGNSNGIEDNAAHDTVTVENGSQKGYEEPSQEQSEAEGKHAVEGNSDGMGTKQQGKKTVRRQPKRQRKG</sequence>
<feature type="compositionally biased region" description="Pro residues" evidence="1">
    <location>
        <begin position="34"/>
        <end position="50"/>
    </location>
</feature>
<evidence type="ECO:0000313" key="3">
    <source>
        <dbReference type="Proteomes" id="UP001454036"/>
    </source>
</evidence>
<evidence type="ECO:0000256" key="1">
    <source>
        <dbReference type="SAM" id="MobiDB-lite"/>
    </source>
</evidence>
<feature type="region of interest" description="Disordered" evidence="1">
    <location>
        <begin position="70"/>
        <end position="107"/>
    </location>
</feature>
<proteinExistence type="predicted"/>
<dbReference type="EMBL" id="BAABME010000980">
    <property type="protein sequence ID" value="GAA0146760.1"/>
    <property type="molecule type" value="Genomic_DNA"/>
</dbReference>
<dbReference type="GO" id="GO:0005635">
    <property type="term" value="C:nuclear envelope"/>
    <property type="evidence" value="ECO:0007669"/>
    <property type="project" value="TreeGrafter"/>
</dbReference>
<dbReference type="PANTHER" id="PTHR33416:SF17">
    <property type="entry name" value="PROTEIN KAKU4"/>
    <property type="match status" value="1"/>
</dbReference>
<feature type="region of interest" description="Disordered" evidence="1">
    <location>
        <begin position="384"/>
        <end position="471"/>
    </location>
</feature>
<dbReference type="GO" id="GO:0071763">
    <property type="term" value="P:nuclear membrane organization"/>
    <property type="evidence" value="ECO:0007669"/>
    <property type="project" value="TreeGrafter"/>
</dbReference>
<accession>A0AAV3P586</accession>
<name>A0AAV3P586_LITER</name>
<organism evidence="2 3">
    <name type="scientific">Lithospermum erythrorhizon</name>
    <name type="common">Purple gromwell</name>
    <name type="synonym">Lithospermum officinale var. erythrorhizon</name>
    <dbReference type="NCBI Taxonomy" id="34254"/>
    <lineage>
        <taxon>Eukaryota</taxon>
        <taxon>Viridiplantae</taxon>
        <taxon>Streptophyta</taxon>
        <taxon>Embryophyta</taxon>
        <taxon>Tracheophyta</taxon>
        <taxon>Spermatophyta</taxon>
        <taxon>Magnoliopsida</taxon>
        <taxon>eudicotyledons</taxon>
        <taxon>Gunneridae</taxon>
        <taxon>Pentapetalae</taxon>
        <taxon>asterids</taxon>
        <taxon>lamiids</taxon>
        <taxon>Boraginales</taxon>
        <taxon>Boraginaceae</taxon>
        <taxon>Boraginoideae</taxon>
        <taxon>Lithospermeae</taxon>
        <taxon>Lithospermum</taxon>
    </lineage>
</organism>
<reference evidence="2 3" key="1">
    <citation type="submission" date="2024-01" db="EMBL/GenBank/DDBJ databases">
        <title>The complete chloroplast genome sequence of Lithospermum erythrorhizon: insights into the phylogenetic relationship among Boraginaceae species and the maternal lineages of purple gromwells.</title>
        <authorList>
            <person name="Okada T."/>
            <person name="Watanabe K."/>
        </authorList>
    </citation>
    <scope>NUCLEOTIDE SEQUENCE [LARGE SCALE GENOMIC DNA]</scope>
</reference>
<keyword evidence="3" id="KW-1185">Reference proteome</keyword>
<dbReference type="PANTHER" id="PTHR33416">
    <property type="entry name" value="NUCLEAR PORE COMPLEX PROTEIN NUP1"/>
    <property type="match status" value="1"/>
</dbReference>
<evidence type="ECO:0000313" key="2">
    <source>
        <dbReference type="EMBL" id="GAA0146760.1"/>
    </source>
</evidence>
<feature type="region of interest" description="Disordered" evidence="1">
    <location>
        <begin position="333"/>
        <end position="356"/>
    </location>
</feature>
<evidence type="ECO:0008006" key="4">
    <source>
        <dbReference type="Google" id="ProtNLM"/>
    </source>
</evidence>
<feature type="region of interest" description="Disordered" evidence="1">
    <location>
        <begin position="1"/>
        <end position="54"/>
    </location>
</feature>
<protein>
    <recommendedName>
        <fullName evidence="4">Protein KAKU4</fullName>
    </recommendedName>
</protein>
<comment type="caution">
    <text evidence="2">The sequence shown here is derived from an EMBL/GenBank/DDBJ whole genome shotgun (WGS) entry which is preliminary data.</text>
</comment>